<evidence type="ECO:0000256" key="5">
    <source>
        <dbReference type="SAM" id="Phobius"/>
    </source>
</evidence>
<dbReference type="OrthoDB" id="7021192at2"/>
<evidence type="ECO:0000256" key="1">
    <source>
        <dbReference type="ARBA" id="ARBA00022475"/>
    </source>
</evidence>
<dbReference type="EMBL" id="CP019948">
    <property type="protein sequence ID" value="ARN80241.1"/>
    <property type="molecule type" value="Genomic_DNA"/>
</dbReference>
<evidence type="ECO:0000313" key="6">
    <source>
        <dbReference type="EMBL" id="ARN80241.1"/>
    </source>
</evidence>
<keyword evidence="7" id="KW-1185">Reference proteome</keyword>
<reference evidence="6 7" key="1">
    <citation type="submission" date="2017-02" db="EMBL/GenBank/DDBJ databases">
        <authorList>
            <person name="Peterson S.W."/>
        </authorList>
    </citation>
    <scope>NUCLEOTIDE SEQUENCE [LARGE SCALE GENOMIC DNA]</scope>
    <source>
        <strain evidence="6 7">S285</strain>
    </source>
</reference>
<evidence type="ECO:0000256" key="2">
    <source>
        <dbReference type="ARBA" id="ARBA00022692"/>
    </source>
</evidence>
<dbReference type="Pfam" id="PF07869">
    <property type="entry name" value="DUF1656"/>
    <property type="match status" value="1"/>
</dbReference>
<dbReference type="KEGG" id="mbry:B1812_03115"/>
<gene>
    <name evidence="6" type="ORF">B1812_03115</name>
</gene>
<evidence type="ECO:0000313" key="7">
    <source>
        <dbReference type="Proteomes" id="UP000193978"/>
    </source>
</evidence>
<evidence type="ECO:0000256" key="4">
    <source>
        <dbReference type="ARBA" id="ARBA00023136"/>
    </source>
</evidence>
<dbReference type="InterPro" id="IPR012451">
    <property type="entry name" value="DUF1656"/>
</dbReference>
<keyword evidence="4 5" id="KW-0472">Membrane</keyword>
<dbReference type="STRING" id="655015.B1812_03115"/>
<keyword evidence="3 5" id="KW-1133">Transmembrane helix</keyword>
<dbReference type="AlphaFoldDB" id="A0A1W6MRK3"/>
<keyword evidence="1" id="KW-1003">Cell membrane</keyword>
<name>A0A1W6MRK3_9HYPH</name>
<dbReference type="Proteomes" id="UP000193978">
    <property type="component" value="Chromosome"/>
</dbReference>
<proteinExistence type="predicted"/>
<organism evidence="6 7">
    <name type="scientific">Methylocystis bryophila</name>
    <dbReference type="NCBI Taxonomy" id="655015"/>
    <lineage>
        <taxon>Bacteria</taxon>
        <taxon>Pseudomonadati</taxon>
        <taxon>Pseudomonadota</taxon>
        <taxon>Alphaproteobacteria</taxon>
        <taxon>Hyphomicrobiales</taxon>
        <taxon>Methylocystaceae</taxon>
        <taxon>Methylocystis</taxon>
    </lineage>
</organism>
<sequence length="67" mass="7661">MRFTEINVLGVYVAPMSMMIVAAWLVTISLRRIAARFGLLRFVWHPALFVFSVYVIVLSSITLVFAR</sequence>
<protein>
    <submittedName>
        <fullName evidence="6">DUF1656 domain-containing protein</fullName>
    </submittedName>
</protein>
<dbReference type="RefSeq" id="WP_085770303.1">
    <property type="nucleotide sequence ID" value="NZ_AP027149.1"/>
</dbReference>
<feature type="transmembrane region" description="Helical" evidence="5">
    <location>
        <begin position="6"/>
        <end position="30"/>
    </location>
</feature>
<evidence type="ECO:0000256" key="3">
    <source>
        <dbReference type="ARBA" id="ARBA00022989"/>
    </source>
</evidence>
<accession>A0A1W6MRK3</accession>
<keyword evidence="2 5" id="KW-0812">Transmembrane</keyword>
<feature type="transmembrane region" description="Helical" evidence="5">
    <location>
        <begin position="42"/>
        <end position="66"/>
    </location>
</feature>